<dbReference type="OrthoDB" id="3565397at2759"/>
<proteinExistence type="predicted"/>
<feature type="region of interest" description="Disordered" evidence="1">
    <location>
        <begin position="269"/>
        <end position="350"/>
    </location>
</feature>
<sequence>MASTSETMQATENVTTDKEASSAIVPSIVQNEDGGVKESEASASHVTVQGSEQAVPSTTGPTSEAPKATEKVTLDSTATVVDAASSSESGDVKKVETKESITSGPGASSTAAAPDTQGDKTEEVKISVTKVVAGVAEDINNVKVGLAKEAPPTPGENVSKPSLVATMEGGLKIVEKEAAKGAVETVAAVEQHPELIAEGALAAVVGAASMVQPELLPGAVALVGKMASDNVKKTVVGIATTEGKKVGAAIGKDISNDAAQAKAAKAGEGNLAATITPPETPKDAPKTVQVPNELANGHDKADQSPEEKPAKAETSTAPAQAGPLTPTNQEEIPTESTASAPKNVEEAPKPIPSLENTEAALEPASKPVVVAAAASTTITTTTKTTNGEPAAPLDKAMVTISQESLELLHRKIDAMHDAIKQITEMLALHLPPPTPAFTSSQHTTTEVITPKAGPVIEPHESEPSNVVTTETLIEPVTPESGQSSPKRPKLEKRTSVLGSIGKILWPFGAASSTKSVVDGSEGTTADSSAPKIATVTVNEVPLTPEIEI</sequence>
<accession>A0A2J6Q5U4</accession>
<evidence type="ECO:0000313" key="3">
    <source>
        <dbReference type="Proteomes" id="UP000235672"/>
    </source>
</evidence>
<dbReference type="AlphaFoldDB" id="A0A2J6Q5U4"/>
<organism evidence="2 3">
    <name type="scientific">Hyaloscypha hepaticicola</name>
    <dbReference type="NCBI Taxonomy" id="2082293"/>
    <lineage>
        <taxon>Eukaryota</taxon>
        <taxon>Fungi</taxon>
        <taxon>Dikarya</taxon>
        <taxon>Ascomycota</taxon>
        <taxon>Pezizomycotina</taxon>
        <taxon>Leotiomycetes</taxon>
        <taxon>Helotiales</taxon>
        <taxon>Hyaloscyphaceae</taxon>
        <taxon>Hyaloscypha</taxon>
    </lineage>
</organism>
<feature type="compositionally biased region" description="Low complexity" evidence="1">
    <location>
        <begin position="75"/>
        <end position="87"/>
    </location>
</feature>
<feature type="compositionally biased region" description="Polar residues" evidence="1">
    <location>
        <begin position="1"/>
        <end position="14"/>
    </location>
</feature>
<dbReference type="EMBL" id="KZ613480">
    <property type="protein sequence ID" value="PMD21657.1"/>
    <property type="molecule type" value="Genomic_DNA"/>
</dbReference>
<feature type="compositionally biased region" description="Low complexity" evidence="1">
    <location>
        <begin position="100"/>
        <end position="114"/>
    </location>
</feature>
<feature type="region of interest" description="Disordered" evidence="1">
    <location>
        <begin position="1"/>
        <end position="122"/>
    </location>
</feature>
<feature type="compositionally biased region" description="Polar residues" evidence="1">
    <location>
        <begin position="325"/>
        <end position="340"/>
    </location>
</feature>
<name>A0A2J6Q5U4_9HELO</name>
<keyword evidence="3" id="KW-1185">Reference proteome</keyword>
<feature type="compositionally biased region" description="Basic and acidic residues" evidence="1">
    <location>
        <begin position="296"/>
        <end position="311"/>
    </location>
</feature>
<evidence type="ECO:0000256" key="1">
    <source>
        <dbReference type="SAM" id="MobiDB-lite"/>
    </source>
</evidence>
<protein>
    <submittedName>
        <fullName evidence="2">Uncharacterized protein</fullName>
    </submittedName>
</protein>
<feature type="compositionally biased region" description="Basic and acidic residues" evidence="1">
    <location>
        <begin position="90"/>
        <end position="99"/>
    </location>
</feature>
<feature type="compositionally biased region" description="Polar residues" evidence="1">
    <location>
        <begin position="41"/>
        <end position="62"/>
    </location>
</feature>
<evidence type="ECO:0000313" key="2">
    <source>
        <dbReference type="EMBL" id="PMD21657.1"/>
    </source>
</evidence>
<dbReference type="Proteomes" id="UP000235672">
    <property type="component" value="Unassembled WGS sequence"/>
</dbReference>
<gene>
    <name evidence="2" type="ORF">NA56DRAFT_119732</name>
</gene>
<dbReference type="STRING" id="1745343.A0A2J6Q5U4"/>
<reference evidence="2 3" key="1">
    <citation type="submission" date="2016-05" db="EMBL/GenBank/DDBJ databases">
        <title>A degradative enzymes factory behind the ericoid mycorrhizal symbiosis.</title>
        <authorList>
            <consortium name="DOE Joint Genome Institute"/>
            <person name="Martino E."/>
            <person name="Morin E."/>
            <person name="Grelet G."/>
            <person name="Kuo A."/>
            <person name="Kohler A."/>
            <person name="Daghino S."/>
            <person name="Barry K."/>
            <person name="Choi C."/>
            <person name="Cichocki N."/>
            <person name="Clum A."/>
            <person name="Copeland A."/>
            <person name="Hainaut M."/>
            <person name="Haridas S."/>
            <person name="Labutti K."/>
            <person name="Lindquist E."/>
            <person name="Lipzen A."/>
            <person name="Khouja H.-R."/>
            <person name="Murat C."/>
            <person name="Ohm R."/>
            <person name="Olson A."/>
            <person name="Spatafora J."/>
            <person name="Veneault-Fourrey C."/>
            <person name="Henrissat B."/>
            <person name="Grigoriev I."/>
            <person name="Martin F."/>
            <person name="Perotto S."/>
        </authorList>
    </citation>
    <scope>NUCLEOTIDE SEQUENCE [LARGE SCALE GENOMIC DNA]</scope>
    <source>
        <strain evidence="2 3">UAMH 7357</strain>
    </source>
</reference>